<dbReference type="GO" id="GO:0008870">
    <property type="term" value="F:galactoside O-acetyltransferase activity"/>
    <property type="evidence" value="ECO:0007669"/>
    <property type="project" value="TreeGrafter"/>
</dbReference>
<evidence type="ECO:0000313" key="6">
    <source>
        <dbReference type="Proteomes" id="UP000215383"/>
    </source>
</evidence>
<proteinExistence type="inferred from homology"/>
<keyword evidence="3" id="KW-0677">Repeat</keyword>
<keyword evidence="2 5" id="KW-0808">Transferase</keyword>
<protein>
    <submittedName>
        <fullName evidence="5">Putative acetyltransferase SA2342</fullName>
        <ecNumber evidence="5">2.3.1.-</ecNumber>
    </submittedName>
</protein>
<dbReference type="PROSITE" id="PS00101">
    <property type="entry name" value="HEXAPEP_TRANSFERASES"/>
    <property type="match status" value="1"/>
</dbReference>
<dbReference type="EMBL" id="LT906446">
    <property type="protein sequence ID" value="SNV03867.1"/>
    <property type="molecule type" value="Genomic_DNA"/>
</dbReference>
<dbReference type="GeneID" id="78508208"/>
<dbReference type="eggNOG" id="COG0110">
    <property type="taxonomic scope" value="Bacteria"/>
</dbReference>
<dbReference type="InterPro" id="IPR018357">
    <property type="entry name" value="Hexapep_transf_CS"/>
</dbReference>
<organism evidence="5 6">
    <name type="scientific">Megamonas hypermegale</name>
    <dbReference type="NCBI Taxonomy" id="158847"/>
    <lineage>
        <taxon>Bacteria</taxon>
        <taxon>Bacillati</taxon>
        <taxon>Bacillota</taxon>
        <taxon>Negativicutes</taxon>
        <taxon>Selenomonadales</taxon>
        <taxon>Selenomonadaceae</taxon>
        <taxon>Megamonas</taxon>
    </lineage>
</organism>
<dbReference type="InterPro" id="IPR039369">
    <property type="entry name" value="LacA-like"/>
</dbReference>
<dbReference type="FunFam" id="2.160.10.10:FF:000025">
    <property type="entry name" value="Hexapeptide-repeat containing-acetyltransferase"/>
    <property type="match status" value="1"/>
</dbReference>
<comment type="similarity">
    <text evidence="1">Belongs to the transferase hexapeptide repeat family.</text>
</comment>
<reference evidence="5 6" key="1">
    <citation type="submission" date="2017-06" db="EMBL/GenBank/DDBJ databases">
        <authorList>
            <consortium name="Pathogen Informatics"/>
        </authorList>
    </citation>
    <scope>NUCLEOTIDE SEQUENCE [LARGE SCALE GENOMIC DNA]</scope>
    <source>
        <strain evidence="5 6">NCTC10570</strain>
    </source>
</reference>
<evidence type="ECO:0000313" key="5">
    <source>
        <dbReference type="EMBL" id="SNV03867.1"/>
    </source>
</evidence>
<dbReference type="Pfam" id="PF00132">
    <property type="entry name" value="Hexapep"/>
    <property type="match status" value="3"/>
</dbReference>
<evidence type="ECO:0000256" key="2">
    <source>
        <dbReference type="ARBA" id="ARBA00022679"/>
    </source>
</evidence>
<dbReference type="EC" id="2.3.1.-" evidence="5"/>
<dbReference type="SUPFAM" id="SSF51161">
    <property type="entry name" value="Trimeric LpxA-like enzymes"/>
    <property type="match status" value="3"/>
</dbReference>
<evidence type="ECO:0000256" key="3">
    <source>
        <dbReference type="ARBA" id="ARBA00022737"/>
    </source>
</evidence>
<keyword evidence="4 5" id="KW-0012">Acyltransferase</keyword>
<dbReference type="Proteomes" id="UP000215383">
    <property type="component" value="Chromosome 1"/>
</dbReference>
<dbReference type="PANTHER" id="PTHR43017:SF1">
    <property type="entry name" value="ACETYLTRANSFERASE YJL218W-RELATED"/>
    <property type="match status" value="1"/>
</dbReference>
<evidence type="ECO:0000256" key="4">
    <source>
        <dbReference type="ARBA" id="ARBA00023315"/>
    </source>
</evidence>
<gene>
    <name evidence="5" type="ORF">SAMEA4364220_01885</name>
</gene>
<dbReference type="CDD" id="cd03357">
    <property type="entry name" value="LbH_MAT_GAT"/>
    <property type="match status" value="3"/>
</dbReference>
<dbReference type="AlphaFoldDB" id="A0A239U1F8"/>
<accession>A0A239U1F8</accession>
<name>A0A239U1F8_9FIRM</name>
<keyword evidence="6" id="KW-1185">Reference proteome</keyword>
<dbReference type="PANTHER" id="PTHR43017">
    <property type="entry name" value="GALACTOSIDE O-ACETYLTRANSFERASE"/>
    <property type="match status" value="1"/>
</dbReference>
<dbReference type="Gene3D" id="2.160.10.10">
    <property type="entry name" value="Hexapeptide repeat proteins"/>
    <property type="match status" value="3"/>
</dbReference>
<dbReference type="RefSeq" id="WP_027889042.1">
    <property type="nucleotide sequence ID" value="NZ_JACJLZ010000011.1"/>
</dbReference>
<sequence length="602" mass="66769">MTKTAKELQEEGLLYDVFDEELASIKDKTYGLVNELSHVDALDKTTVLSLVNKIVGKFGTESYIVPPFRCDYGPNITIGEHCFINYNCCFLDSAKVTIGDYVYMGPNCNIFTPCHPIHHELRWDKVTEYALPVTVGSHTWIAGDVIINPGVTIGEGCVIGAGSVVTKDIPDNSLAVGNPCKVIRQLNEDDKKIVEQLTLNDDTKDNVYKQEHGYMYFVMDKALRSQVENTVHYVNILNKLSNSEIQRRRDFLRTFTKKFDEGAIINSPFYMEFGNHLEVGINSIIEGDCIMLNSGHIKIGDNVLIGPKTSFYTPVHPFLPEQRETWIEYAKPITIEDNVWICGSVTITGGITIGENSIICPGSVITHDVPSNTIVAGNPAKVIRKITEEDIAQYKQELAKEQNTTLSEKDKMEQGYWYNTFDTELIKLRQQNAPKTEAYSRISANTLCYKDKMAKAIINNFGENANIIPPFTCTYGNNISIGEATIVNHNGVFIDSNKINVGAHALIGPKSLLNCSFRPYDIDDRNNGIAKTSAINIGDGAWLGGRVTVLPGITIGKHSVIGSGSVVTENIPDDVVAVGNPCRVIRKITEKDKLNPYKNKKS</sequence>
<evidence type="ECO:0000256" key="1">
    <source>
        <dbReference type="ARBA" id="ARBA00007274"/>
    </source>
</evidence>
<dbReference type="InterPro" id="IPR001451">
    <property type="entry name" value="Hexapep"/>
</dbReference>
<dbReference type="InterPro" id="IPR011004">
    <property type="entry name" value="Trimer_LpxA-like_sf"/>
</dbReference>